<keyword evidence="1" id="KW-0175">Coiled coil</keyword>
<proteinExistence type="predicted"/>
<dbReference type="Proteomes" id="UP000600918">
    <property type="component" value="Unassembled WGS sequence"/>
</dbReference>
<comment type="caution">
    <text evidence="2">The sequence shown here is derived from an EMBL/GenBank/DDBJ whole genome shotgun (WGS) entry which is preliminary data.</text>
</comment>
<name>A0A834NRN7_VESPE</name>
<evidence type="ECO:0000256" key="1">
    <source>
        <dbReference type="SAM" id="Coils"/>
    </source>
</evidence>
<reference evidence="2" key="1">
    <citation type="journal article" date="2020" name="G3 (Bethesda)">
        <title>High-Quality Assemblies for Three Invasive Social Wasps from the &lt;i&gt;Vespula&lt;/i&gt; Genus.</title>
        <authorList>
            <person name="Harrop T.W.R."/>
            <person name="Guhlin J."/>
            <person name="McLaughlin G.M."/>
            <person name="Permina E."/>
            <person name="Stockwell P."/>
            <person name="Gilligan J."/>
            <person name="Le Lec M.F."/>
            <person name="Gruber M.A.M."/>
            <person name="Quinn O."/>
            <person name="Lovegrove M."/>
            <person name="Duncan E.J."/>
            <person name="Remnant E.J."/>
            <person name="Van Eeckhoven J."/>
            <person name="Graham B."/>
            <person name="Knapp R.A."/>
            <person name="Langford K.W."/>
            <person name="Kronenberg Z."/>
            <person name="Press M.O."/>
            <person name="Eacker S.M."/>
            <person name="Wilson-Rankin E.E."/>
            <person name="Purcell J."/>
            <person name="Lester P.J."/>
            <person name="Dearden P.K."/>
        </authorList>
    </citation>
    <scope>NUCLEOTIDE SEQUENCE</scope>
    <source>
        <strain evidence="2">Volc-1</strain>
    </source>
</reference>
<feature type="coiled-coil region" evidence="1">
    <location>
        <begin position="5"/>
        <end position="32"/>
    </location>
</feature>
<gene>
    <name evidence="2" type="ORF">H0235_011060</name>
</gene>
<keyword evidence="3" id="KW-1185">Reference proteome</keyword>
<dbReference type="AlphaFoldDB" id="A0A834NRN7"/>
<dbReference type="EMBL" id="JACSDY010000010">
    <property type="protein sequence ID" value="KAF7416529.1"/>
    <property type="molecule type" value="Genomic_DNA"/>
</dbReference>
<organism evidence="2 3">
    <name type="scientific">Vespula pensylvanica</name>
    <name type="common">Western yellow jacket</name>
    <name type="synonym">Wasp</name>
    <dbReference type="NCBI Taxonomy" id="30213"/>
    <lineage>
        <taxon>Eukaryota</taxon>
        <taxon>Metazoa</taxon>
        <taxon>Ecdysozoa</taxon>
        <taxon>Arthropoda</taxon>
        <taxon>Hexapoda</taxon>
        <taxon>Insecta</taxon>
        <taxon>Pterygota</taxon>
        <taxon>Neoptera</taxon>
        <taxon>Endopterygota</taxon>
        <taxon>Hymenoptera</taxon>
        <taxon>Apocrita</taxon>
        <taxon>Aculeata</taxon>
        <taxon>Vespoidea</taxon>
        <taxon>Vespidae</taxon>
        <taxon>Vespinae</taxon>
        <taxon>Vespula</taxon>
    </lineage>
</organism>
<accession>A0A834NRN7</accession>
<evidence type="ECO:0000313" key="3">
    <source>
        <dbReference type="Proteomes" id="UP000600918"/>
    </source>
</evidence>
<protein>
    <submittedName>
        <fullName evidence="2">Uncharacterized protein</fullName>
    </submittedName>
</protein>
<evidence type="ECO:0000313" key="2">
    <source>
        <dbReference type="EMBL" id="KAF7416529.1"/>
    </source>
</evidence>
<sequence>MGQLNASELLTMQRLREEIRTAQESLIELEGIGTYLRLSYVVSPSLVLPRHFCEKEKEEEEEEEISGEHCSSTG</sequence>